<dbReference type="EMBL" id="CP121106">
    <property type="protein sequence ID" value="WFL78381.1"/>
    <property type="molecule type" value="Genomic_DNA"/>
</dbReference>
<evidence type="ECO:0000256" key="1">
    <source>
        <dbReference type="ARBA" id="ARBA00001933"/>
    </source>
</evidence>
<evidence type="ECO:0000256" key="6">
    <source>
        <dbReference type="RuleBase" id="RU000382"/>
    </source>
</evidence>
<dbReference type="InterPro" id="IPR010977">
    <property type="entry name" value="Aromatic_deC"/>
</dbReference>
<keyword evidence="4 6" id="KW-0663">Pyridoxal phosphate</keyword>
<reference evidence="7 8" key="1">
    <citation type="submission" date="2023-03" db="EMBL/GenBank/DDBJ databases">
        <title>Altererythrobacter sp. CAU 1644 isolated from sand.</title>
        <authorList>
            <person name="Kim W."/>
        </authorList>
    </citation>
    <scope>NUCLEOTIDE SEQUENCE [LARGE SCALE GENOMIC DNA]</scope>
    <source>
        <strain evidence="7 8">CAU 1644</strain>
    </source>
</reference>
<protein>
    <submittedName>
        <fullName evidence="7">Pyridoxal-dependent decarboxylase</fullName>
    </submittedName>
</protein>
<dbReference type="InterPro" id="IPR015424">
    <property type="entry name" value="PyrdxlP-dep_Trfase"/>
</dbReference>
<evidence type="ECO:0000313" key="7">
    <source>
        <dbReference type="EMBL" id="WFL78381.1"/>
    </source>
</evidence>
<comment type="cofactor">
    <cofactor evidence="1 6">
        <name>pyridoxal 5'-phosphate</name>
        <dbReference type="ChEBI" id="CHEBI:597326"/>
    </cofactor>
</comment>
<evidence type="ECO:0000256" key="4">
    <source>
        <dbReference type="ARBA" id="ARBA00022898"/>
    </source>
</evidence>
<dbReference type="PRINTS" id="PR00800">
    <property type="entry name" value="YHDCRBOXLASE"/>
</dbReference>
<keyword evidence="3" id="KW-0210">Decarboxylase</keyword>
<name>A0ABY8FYM1_9SPHN</name>
<proteinExistence type="inferred from homology"/>
<gene>
    <name evidence="7" type="ORF">P7228_04775</name>
</gene>
<dbReference type="Gene3D" id="3.90.1150.10">
    <property type="entry name" value="Aspartate Aminotransferase, domain 1"/>
    <property type="match status" value="1"/>
</dbReference>
<dbReference type="Proteomes" id="UP001215827">
    <property type="component" value="Chromosome"/>
</dbReference>
<dbReference type="SUPFAM" id="SSF53383">
    <property type="entry name" value="PLP-dependent transferases"/>
    <property type="match status" value="1"/>
</dbReference>
<evidence type="ECO:0000256" key="5">
    <source>
        <dbReference type="ARBA" id="ARBA00023239"/>
    </source>
</evidence>
<dbReference type="RefSeq" id="WP_278017071.1">
    <property type="nucleotide sequence ID" value="NZ_CP121106.1"/>
</dbReference>
<keyword evidence="8" id="KW-1185">Reference proteome</keyword>
<dbReference type="InterPro" id="IPR015421">
    <property type="entry name" value="PyrdxlP-dep_Trfase_major"/>
</dbReference>
<organism evidence="7 8">
    <name type="scientific">Altererythrobacter arenosus</name>
    <dbReference type="NCBI Taxonomy" id="3032592"/>
    <lineage>
        <taxon>Bacteria</taxon>
        <taxon>Pseudomonadati</taxon>
        <taxon>Pseudomonadota</taxon>
        <taxon>Alphaproteobacteria</taxon>
        <taxon>Sphingomonadales</taxon>
        <taxon>Erythrobacteraceae</taxon>
        <taxon>Altererythrobacter</taxon>
    </lineage>
</organism>
<dbReference type="Gene3D" id="1.20.1340.10">
    <property type="entry name" value="dopa decarboxylase, N-terminal domain"/>
    <property type="match status" value="1"/>
</dbReference>
<evidence type="ECO:0000256" key="3">
    <source>
        <dbReference type="ARBA" id="ARBA00022793"/>
    </source>
</evidence>
<sequence>MTTSDRDATTVSLDPADWEADRAVAHRMVDDMFDYLQSVRERPAWQHVPDEVRAALDENLPREGTPLAQVYDEFRERVLPYPTGNLHPRFFGWVMGNGTVTGMLGEMLMAGMNAHGAGYDQSALYVEQQVIRWLAQLVGYPQDASGILVSGGTMANLNGLAVARNEKAGFALRTEGLQSSEAPRFTCYGGSETHSWIYKACELMGLGRQAFRSVPASEDYTVDVAALRAMIEADIAAGDKPFCIIGTVGTVNTGAVDDIAALRTLADEFDCWLHVDGAFGSLAAWSERHRHLVEAQAQADSIAFDLHKWGYMPYEIGCVLTRSSDAQDKTYGTSASYLMPAMRGVGVNNTYFADRGIQLSRSFRALKAWMSMKQQGVDRIGAVIGQNIEQAQYLSAKVDAHPDLERLAPTSLNIVCFRHLADGYDEDALDRLNEELLMRVQESGFAVPSQTLLGGRFALRVCITNHRTTYADLDALIDEISRHARAIIDD</sequence>
<keyword evidence="5 6" id="KW-0456">Lyase</keyword>
<evidence type="ECO:0000256" key="2">
    <source>
        <dbReference type="ARBA" id="ARBA00009533"/>
    </source>
</evidence>
<comment type="similarity">
    <text evidence="2 6">Belongs to the group II decarboxylase family.</text>
</comment>
<dbReference type="PANTHER" id="PTHR11999:SF70">
    <property type="entry name" value="MIP05841P"/>
    <property type="match status" value="1"/>
</dbReference>
<dbReference type="InterPro" id="IPR002129">
    <property type="entry name" value="PyrdxlP-dep_de-COase"/>
</dbReference>
<dbReference type="Gene3D" id="3.40.640.10">
    <property type="entry name" value="Type I PLP-dependent aspartate aminotransferase-like (Major domain)"/>
    <property type="match status" value="1"/>
</dbReference>
<accession>A0ABY8FYM1</accession>
<dbReference type="InterPro" id="IPR015422">
    <property type="entry name" value="PyrdxlP-dep_Trfase_small"/>
</dbReference>
<evidence type="ECO:0000313" key="8">
    <source>
        <dbReference type="Proteomes" id="UP001215827"/>
    </source>
</evidence>
<dbReference type="PANTHER" id="PTHR11999">
    <property type="entry name" value="GROUP II PYRIDOXAL-5-PHOSPHATE DECARBOXYLASE"/>
    <property type="match status" value="1"/>
</dbReference>
<dbReference type="Pfam" id="PF00282">
    <property type="entry name" value="Pyridoxal_deC"/>
    <property type="match status" value="1"/>
</dbReference>